<comment type="caution">
    <text evidence="2">The sequence shown here is derived from an EMBL/GenBank/DDBJ whole genome shotgun (WGS) entry which is preliminary data.</text>
</comment>
<feature type="region of interest" description="Disordered" evidence="1">
    <location>
        <begin position="21"/>
        <end position="42"/>
    </location>
</feature>
<gene>
    <name evidence="2" type="ORF">KIL84_010177</name>
</gene>
<proteinExistence type="predicted"/>
<name>A0A9D3XNC4_9SAUR</name>
<feature type="region of interest" description="Disordered" evidence="1">
    <location>
        <begin position="191"/>
        <end position="223"/>
    </location>
</feature>
<dbReference type="Proteomes" id="UP000827986">
    <property type="component" value="Unassembled WGS sequence"/>
</dbReference>
<evidence type="ECO:0000256" key="1">
    <source>
        <dbReference type="SAM" id="MobiDB-lite"/>
    </source>
</evidence>
<protein>
    <submittedName>
        <fullName evidence="2">Uncharacterized protein</fullName>
    </submittedName>
</protein>
<feature type="region of interest" description="Disordered" evidence="1">
    <location>
        <begin position="96"/>
        <end position="121"/>
    </location>
</feature>
<organism evidence="2 3">
    <name type="scientific">Mauremys mutica</name>
    <name type="common">yellowpond turtle</name>
    <dbReference type="NCBI Taxonomy" id="74926"/>
    <lineage>
        <taxon>Eukaryota</taxon>
        <taxon>Metazoa</taxon>
        <taxon>Chordata</taxon>
        <taxon>Craniata</taxon>
        <taxon>Vertebrata</taxon>
        <taxon>Euteleostomi</taxon>
        <taxon>Archelosauria</taxon>
        <taxon>Testudinata</taxon>
        <taxon>Testudines</taxon>
        <taxon>Cryptodira</taxon>
        <taxon>Durocryptodira</taxon>
        <taxon>Testudinoidea</taxon>
        <taxon>Geoemydidae</taxon>
        <taxon>Geoemydinae</taxon>
        <taxon>Mauremys</taxon>
    </lineage>
</organism>
<dbReference type="EMBL" id="JAHDVG010000467">
    <property type="protein sequence ID" value="KAH1182423.1"/>
    <property type="molecule type" value="Genomic_DNA"/>
</dbReference>
<reference evidence="2" key="1">
    <citation type="submission" date="2021-09" db="EMBL/GenBank/DDBJ databases">
        <title>The genome of Mauremys mutica provides insights into the evolution of semi-aquatic lifestyle.</title>
        <authorList>
            <person name="Gong S."/>
            <person name="Gao Y."/>
        </authorList>
    </citation>
    <scope>NUCLEOTIDE SEQUENCE</scope>
    <source>
        <strain evidence="2">MM-2020</strain>
        <tissue evidence="2">Muscle</tissue>
    </source>
</reference>
<evidence type="ECO:0000313" key="3">
    <source>
        <dbReference type="Proteomes" id="UP000827986"/>
    </source>
</evidence>
<dbReference type="AlphaFoldDB" id="A0A9D3XNC4"/>
<keyword evidence="3" id="KW-1185">Reference proteome</keyword>
<accession>A0A9D3XNC4</accession>
<sequence length="223" mass="23809">MRQVMPLLRGSTISISLECSARSTGHPPIGEAQGEARPANSRASGILKALEKAAAADPSSTLEPRESELGSSLHRVTNTWDKIPGETTEAMRINELERQPGSSCQRQQLQGLQPRRKVRRREHIGPDPCACSWSSCVHLSTPHSATRGWRPAPALLGGLQSRLLLGEVASAPRAVFANPCLEWGLRGEAGSGITHKQPSNRGGHSPGVKSGRKVPGLSQTGPF</sequence>
<evidence type="ECO:0000313" key="2">
    <source>
        <dbReference type="EMBL" id="KAH1182423.1"/>
    </source>
</evidence>